<evidence type="ECO:0008006" key="3">
    <source>
        <dbReference type="Google" id="ProtNLM"/>
    </source>
</evidence>
<name>A0A502G564_9SPHN</name>
<keyword evidence="2" id="KW-1185">Reference proteome</keyword>
<evidence type="ECO:0000313" key="2">
    <source>
        <dbReference type="Proteomes" id="UP000319931"/>
    </source>
</evidence>
<accession>A0A502G564</accession>
<comment type="caution">
    <text evidence="1">The sequence shown here is derived from an EMBL/GenBank/DDBJ whole genome shotgun (WGS) entry which is preliminary data.</text>
</comment>
<organism evidence="1 2">
    <name type="scientific">Sphingomonas glacialis</name>
    <dbReference type="NCBI Taxonomy" id="658225"/>
    <lineage>
        <taxon>Bacteria</taxon>
        <taxon>Pseudomonadati</taxon>
        <taxon>Pseudomonadota</taxon>
        <taxon>Alphaproteobacteria</taxon>
        <taxon>Sphingomonadales</taxon>
        <taxon>Sphingomonadaceae</taxon>
        <taxon>Sphingomonas</taxon>
    </lineage>
</organism>
<dbReference type="EMBL" id="RCZC01000001">
    <property type="protein sequence ID" value="TPG56550.1"/>
    <property type="molecule type" value="Genomic_DNA"/>
</dbReference>
<evidence type="ECO:0000313" key="1">
    <source>
        <dbReference type="EMBL" id="TPG56550.1"/>
    </source>
</evidence>
<reference evidence="1 2" key="1">
    <citation type="journal article" date="2019" name="Environ. Microbiol.">
        <title>Species interactions and distinct microbial communities in high Arctic permafrost affected cryosols are associated with the CH4 and CO2 gas fluxes.</title>
        <authorList>
            <person name="Altshuler I."/>
            <person name="Hamel J."/>
            <person name="Turney S."/>
            <person name="Magnuson E."/>
            <person name="Levesque R."/>
            <person name="Greer C."/>
            <person name="Whyte L.G."/>
        </authorList>
    </citation>
    <scope>NUCLEOTIDE SEQUENCE [LARGE SCALE GENOMIC DNA]</scope>
    <source>
        <strain evidence="1 2">E6.1</strain>
    </source>
</reference>
<dbReference type="Proteomes" id="UP000319931">
    <property type="component" value="Unassembled WGS sequence"/>
</dbReference>
<dbReference type="AlphaFoldDB" id="A0A502G564"/>
<gene>
    <name evidence="1" type="ORF">EAH76_03180</name>
</gene>
<sequence length="251" mass="28138">MLMSAEGTLVAEVAHIAAESEGGPRWDAKLSQEERRGFENLLLLCPTCHTLVDKDPVKYKKSTLRQWKRDREARFEAIGDLLQKSYLNEITDDANTIGATLPKDLAAYTSFLTARGETPFIDEDTPREIADYVEKLRHLVAEDRQLMVAVIEKALALGGRRESEHGITVHIDDLKTIRINHSRLSSHRIGKLAKTLDRHNLGSIDADDQEYELFISGLGNNLSWSELMAFAESKGTTLHALLVDLKFGLLD</sequence>
<proteinExistence type="predicted"/>
<protein>
    <recommendedName>
        <fullName evidence="3">HNH endonuclease</fullName>
    </recommendedName>
</protein>